<name>A0A926F3E0_9FIRM</name>
<evidence type="ECO:0000313" key="2">
    <source>
        <dbReference type="Proteomes" id="UP000601522"/>
    </source>
</evidence>
<organism evidence="1 2">
    <name type="scientific">Wansuia hejianensis</name>
    <dbReference type="NCBI Taxonomy" id="2763667"/>
    <lineage>
        <taxon>Bacteria</taxon>
        <taxon>Bacillati</taxon>
        <taxon>Bacillota</taxon>
        <taxon>Clostridia</taxon>
        <taxon>Lachnospirales</taxon>
        <taxon>Lachnospiraceae</taxon>
        <taxon>Wansuia</taxon>
    </lineage>
</organism>
<evidence type="ECO:0000313" key="1">
    <source>
        <dbReference type="EMBL" id="MBC8591169.1"/>
    </source>
</evidence>
<dbReference type="EMBL" id="JACRTK010000003">
    <property type="protein sequence ID" value="MBC8591169.1"/>
    <property type="molecule type" value="Genomic_DNA"/>
</dbReference>
<dbReference type="RefSeq" id="WP_249324033.1">
    <property type="nucleotide sequence ID" value="NZ_JACRTK010000003.1"/>
</dbReference>
<proteinExistence type="predicted"/>
<accession>A0A926F3E0</accession>
<dbReference type="AlphaFoldDB" id="A0A926F3E0"/>
<reference evidence="1 2" key="1">
    <citation type="submission" date="2020-08" db="EMBL/GenBank/DDBJ databases">
        <title>Genome public.</title>
        <authorList>
            <person name="Liu C."/>
            <person name="Sun Q."/>
        </authorList>
    </citation>
    <scope>NUCLEOTIDE SEQUENCE [LARGE SCALE GENOMIC DNA]</scope>
    <source>
        <strain evidence="1 2">NSJ-26</strain>
    </source>
</reference>
<gene>
    <name evidence="1" type="ORF">H8689_08600</name>
</gene>
<sequence>MPGNKRRVSDGRRISGFIEKYDDESAMFIWRITDFKDKGKYQQKKNTRRRIGL</sequence>
<protein>
    <submittedName>
        <fullName evidence="1">Uncharacterized protein</fullName>
    </submittedName>
</protein>
<dbReference type="Proteomes" id="UP000601522">
    <property type="component" value="Unassembled WGS sequence"/>
</dbReference>
<comment type="caution">
    <text evidence="1">The sequence shown here is derived from an EMBL/GenBank/DDBJ whole genome shotgun (WGS) entry which is preliminary data.</text>
</comment>
<keyword evidence="2" id="KW-1185">Reference proteome</keyword>